<evidence type="ECO:0000256" key="3">
    <source>
        <dbReference type="ARBA" id="ARBA00022452"/>
    </source>
</evidence>
<protein>
    <submittedName>
        <fullName evidence="9">TonB-dependent receptor</fullName>
    </submittedName>
</protein>
<dbReference type="Gene3D" id="2.170.130.10">
    <property type="entry name" value="TonB-dependent receptor, plug domain"/>
    <property type="match status" value="1"/>
</dbReference>
<evidence type="ECO:0000256" key="4">
    <source>
        <dbReference type="ARBA" id="ARBA00022692"/>
    </source>
</evidence>
<feature type="domain" description="TonB-dependent receptor plug" evidence="7">
    <location>
        <begin position="126"/>
        <end position="226"/>
    </location>
</feature>
<evidence type="ECO:0000256" key="5">
    <source>
        <dbReference type="ARBA" id="ARBA00023136"/>
    </source>
</evidence>
<reference evidence="9 10" key="1">
    <citation type="submission" date="2016-11" db="EMBL/GenBank/DDBJ databases">
        <title>Study of marine rhodopsin-containing bacteria.</title>
        <authorList>
            <person name="Yoshizawa S."/>
            <person name="Kumagai Y."/>
            <person name="Kogure K."/>
        </authorList>
    </citation>
    <scope>NUCLEOTIDE SEQUENCE [LARGE SCALE GENOMIC DNA]</scope>
    <source>
        <strain evidence="9 10">SG-29</strain>
    </source>
</reference>
<dbReference type="InterPro" id="IPR012910">
    <property type="entry name" value="Plug_dom"/>
</dbReference>
<evidence type="ECO:0000256" key="2">
    <source>
        <dbReference type="ARBA" id="ARBA00022448"/>
    </source>
</evidence>
<keyword evidence="5" id="KW-0472">Membrane</keyword>
<dbReference type="InterPro" id="IPR008969">
    <property type="entry name" value="CarboxyPept-like_regulatory"/>
</dbReference>
<dbReference type="Pfam" id="PF25183">
    <property type="entry name" value="OMP_b-brl_4"/>
    <property type="match status" value="1"/>
</dbReference>
<proteinExistence type="predicted"/>
<evidence type="ECO:0000313" key="9">
    <source>
        <dbReference type="EMBL" id="OZC04777.1"/>
    </source>
</evidence>
<keyword evidence="10" id="KW-1185">Reference proteome</keyword>
<keyword evidence="6" id="KW-0998">Cell outer membrane</keyword>
<accession>A0A259U4J0</accession>
<dbReference type="InParanoid" id="A0A259U4J0"/>
<dbReference type="GO" id="GO:0044718">
    <property type="term" value="P:siderophore transmembrane transport"/>
    <property type="evidence" value="ECO:0007669"/>
    <property type="project" value="TreeGrafter"/>
</dbReference>
<dbReference type="Pfam" id="PF07715">
    <property type="entry name" value="Plug"/>
    <property type="match status" value="1"/>
</dbReference>
<keyword evidence="9" id="KW-0675">Receptor</keyword>
<dbReference type="SUPFAM" id="SSF49464">
    <property type="entry name" value="Carboxypeptidase regulatory domain-like"/>
    <property type="match status" value="1"/>
</dbReference>
<name>A0A259U4J0_9BACT</name>
<evidence type="ECO:0000256" key="1">
    <source>
        <dbReference type="ARBA" id="ARBA00004571"/>
    </source>
</evidence>
<dbReference type="GO" id="GO:0015344">
    <property type="term" value="F:siderophore uptake transmembrane transporter activity"/>
    <property type="evidence" value="ECO:0007669"/>
    <property type="project" value="TreeGrafter"/>
</dbReference>
<dbReference type="InterPro" id="IPR039426">
    <property type="entry name" value="TonB-dep_rcpt-like"/>
</dbReference>
<dbReference type="Proteomes" id="UP000216446">
    <property type="component" value="Unassembled WGS sequence"/>
</dbReference>
<sequence>MALLAFASGPAFAQGTTSAAMSGTITDANGDPIPGANVVAVHEPSGTRYGGATRIDGQYNLRGLRVGGPYTVTATFVGYTDVTQTGIQTTLGQSLTLDFVLREDIGELGSIEVTAEEDAVLSASRTGARTVIGREEIDQTPTISRSLADIARLTPQAGGGSSDQTTVAGRNNRYNNIQIDGATLNDVFGLSGTGAPGGQAGAQPISLDAIEAFNVDIAPYDVRYSGFTGGLINAITRSGTNEFSGSVRYLGRNQDLAGALPVRQSDGTFTDQRLGDFTDQYFVGTLGGPIVRDKVFFFANVEYQDQATPLNAGVIGSGAATIFQLPTSALDSIRTIAQDRYNYDAGTTDAFTDGTSNIKLLGKLDWVLNDANRLSLRASYVDAQDDAGISRSVNNFDFSNRLYQFNSNTLSTVAELRSQLGNSAFNEARLVYTGVRDSRDVQAQPFPYVQIVDQRGGETSNVYLGIDRFSQANSLDQDLIEFTNNLTLYKGDHTVTLGTSNQFFRFNNLFIQDFYGGYVFDSIEDFASGDPSRYYLSTSLLDDPQPRAEFSAAQLGAYVQDEFQATPLLRLTGGLRVDLPVFPSDPLNNPASEEAFGLRTDEVPSGNFLFSPRLGFNYAVNEARSTQLRGGTGLFAGRTPYVWISNQYSNTGVDFARIDVRNPDIEFNPSADPESQAETAAQLPTGQTAEINLTDEDFKFPQVWRTNLAIDQQLAGGFVATVEGIYSKAINDIDYTNLNIIQTGTSFEGRPIYGDAAFAGSTSRTLNGSTNRDDDRFTNALLLRNTSEGYEYNVTGQLRRDALNDGTVLGGLSGSLSYTYGRATSVNNGTSSRAISNWQFNENFDVNNAEVGTADFEVRHRVLGTMFYRAEYGGRFASSFGLILDSRAGNPFSWIYAGNANGDTQSFNDLVYIPASEDDIILTTGNYSDLDAFIQSEPSLADNRGTVAERNTARTPWQNLLDLQFTQEIQTVQGQKVELTANLLNVLNLLNNDWGRVYFRSNDNQTLLNFYGYVDADDVGTTIAGQTIAAGDVGKPVVGYAPNTRDNNGDGEVDRTDIFSSTALSSRWQLQLGIRYTF</sequence>
<dbReference type="Gene3D" id="2.60.40.1120">
    <property type="entry name" value="Carboxypeptidase-like, regulatory domain"/>
    <property type="match status" value="1"/>
</dbReference>
<dbReference type="AlphaFoldDB" id="A0A259U4J0"/>
<feature type="domain" description="TonB-dependent transporter Oar-like beta-barrel" evidence="8">
    <location>
        <begin position="235"/>
        <end position="991"/>
    </location>
</feature>
<evidence type="ECO:0000259" key="8">
    <source>
        <dbReference type="Pfam" id="PF25183"/>
    </source>
</evidence>
<dbReference type="Pfam" id="PF13620">
    <property type="entry name" value="CarboxypepD_reg"/>
    <property type="match status" value="1"/>
</dbReference>
<keyword evidence="3" id="KW-1134">Transmembrane beta strand</keyword>
<dbReference type="EMBL" id="MQWB01000001">
    <property type="protein sequence ID" value="OZC04777.1"/>
    <property type="molecule type" value="Genomic_DNA"/>
</dbReference>
<dbReference type="PANTHER" id="PTHR30069">
    <property type="entry name" value="TONB-DEPENDENT OUTER MEMBRANE RECEPTOR"/>
    <property type="match status" value="1"/>
</dbReference>
<evidence type="ECO:0000256" key="6">
    <source>
        <dbReference type="ARBA" id="ARBA00023237"/>
    </source>
</evidence>
<gene>
    <name evidence="9" type="ORF">BSZ36_15860</name>
</gene>
<keyword evidence="4" id="KW-0812">Transmembrane</keyword>
<dbReference type="GO" id="GO:0009279">
    <property type="term" value="C:cell outer membrane"/>
    <property type="evidence" value="ECO:0007669"/>
    <property type="project" value="UniProtKB-SubCell"/>
</dbReference>
<evidence type="ECO:0000259" key="7">
    <source>
        <dbReference type="Pfam" id="PF07715"/>
    </source>
</evidence>
<dbReference type="InterPro" id="IPR057601">
    <property type="entry name" value="Oar-like_b-barrel"/>
</dbReference>
<evidence type="ECO:0000313" key="10">
    <source>
        <dbReference type="Proteomes" id="UP000216446"/>
    </source>
</evidence>
<dbReference type="SUPFAM" id="SSF56935">
    <property type="entry name" value="Porins"/>
    <property type="match status" value="1"/>
</dbReference>
<comment type="caution">
    <text evidence="9">The sequence shown here is derived from an EMBL/GenBank/DDBJ whole genome shotgun (WGS) entry which is preliminary data.</text>
</comment>
<comment type="subcellular location">
    <subcellularLocation>
        <location evidence="1">Cell outer membrane</location>
        <topology evidence="1">Multi-pass membrane protein</topology>
    </subcellularLocation>
</comment>
<dbReference type="Gene3D" id="2.40.170.20">
    <property type="entry name" value="TonB-dependent receptor, beta-barrel domain"/>
    <property type="match status" value="1"/>
</dbReference>
<dbReference type="PANTHER" id="PTHR30069:SF46">
    <property type="entry name" value="OAR PROTEIN"/>
    <property type="match status" value="1"/>
</dbReference>
<keyword evidence="2" id="KW-0813">Transport</keyword>
<dbReference type="InterPro" id="IPR037066">
    <property type="entry name" value="Plug_dom_sf"/>
</dbReference>
<organism evidence="9 10">
    <name type="scientific">Rubricoccus marinus</name>
    <dbReference type="NCBI Taxonomy" id="716817"/>
    <lineage>
        <taxon>Bacteria</taxon>
        <taxon>Pseudomonadati</taxon>
        <taxon>Rhodothermota</taxon>
        <taxon>Rhodothermia</taxon>
        <taxon>Rhodothermales</taxon>
        <taxon>Rubricoccaceae</taxon>
        <taxon>Rubricoccus</taxon>
    </lineage>
</organism>
<dbReference type="InterPro" id="IPR036942">
    <property type="entry name" value="Beta-barrel_TonB_sf"/>
</dbReference>